<organism evidence="1 2">
    <name type="scientific">Dentiscutata erythropus</name>
    <dbReference type="NCBI Taxonomy" id="1348616"/>
    <lineage>
        <taxon>Eukaryota</taxon>
        <taxon>Fungi</taxon>
        <taxon>Fungi incertae sedis</taxon>
        <taxon>Mucoromycota</taxon>
        <taxon>Glomeromycotina</taxon>
        <taxon>Glomeromycetes</taxon>
        <taxon>Diversisporales</taxon>
        <taxon>Gigasporaceae</taxon>
        <taxon>Dentiscutata</taxon>
    </lineage>
</organism>
<evidence type="ECO:0000313" key="1">
    <source>
        <dbReference type="EMBL" id="CAG8745714.1"/>
    </source>
</evidence>
<dbReference type="AlphaFoldDB" id="A0A9N9NK93"/>
<gene>
    <name evidence="1" type="ORF">DERYTH_LOCUS16417</name>
</gene>
<accession>A0A9N9NK93</accession>
<feature type="non-terminal residue" evidence="1">
    <location>
        <position position="1"/>
    </location>
</feature>
<dbReference type="Proteomes" id="UP000789405">
    <property type="component" value="Unassembled WGS sequence"/>
</dbReference>
<sequence length="57" mass="6404">MSENNSAKDEKETEINTSLKDTLSAIKTTAEAKNSMLPKFRDEFSINDEDIDIIDPV</sequence>
<protein>
    <submittedName>
        <fullName evidence="1">27446_t:CDS:1</fullName>
    </submittedName>
</protein>
<proteinExistence type="predicted"/>
<dbReference type="EMBL" id="CAJVPY010014285">
    <property type="protein sequence ID" value="CAG8745714.1"/>
    <property type="molecule type" value="Genomic_DNA"/>
</dbReference>
<name>A0A9N9NK93_9GLOM</name>
<evidence type="ECO:0000313" key="2">
    <source>
        <dbReference type="Proteomes" id="UP000789405"/>
    </source>
</evidence>
<reference evidence="1" key="1">
    <citation type="submission" date="2021-06" db="EMBL/GenBank/DDBJ databases">
        <authorList>
            <person name="Kallberg Y."/>
            <person name="Tangrot J."/>
            <person name="Rosling A."/>
        </authorList>
    </citation>
    <scope>NUCLEOTIDE SEQUENCE</scope>
    <source>
        <strain evidence="1">MA453B</strain>
    </source>
</reference>
<comment type="caution">
    <text evidence="1">The sequence shown here is derived from an EMBL/GenBank/DDBJ whole genome shotgun (WGS) entry which is preliminary data.</text>
</comment>
<keyword evidence="2" id="KW-1185">Reference proteome</keyword>